<proteinExistence type="predicted"/>
<protein>
    <submittedName>
        <fullName evidence="1">Uncharacterized protein</fullName>
    </submittedName>
</protein>
<feature type="non-terminal residue" evidence="1">
    <location>
        <position position="1"/>
    </location>
</feature>
<evidence type="ECO:0000313" key="1">
    <source>
        <dbReference type="EMBL" id="EKM31581.1"/>
    </source>
</evidence>
<evidence type="ECO:0000313" key="2">
    <source>
        <dbReference type="Proteomes" id="UP000008367"/>
    </source>
</evidence>
<dbReference type="Proteomes" id="UP000008367">
    <property type="component" value="Unassembled WGS sequence"/>
</dbReference>
<comment type="caution">
    <text evidence="1">The sequence shown here is derived from an EMBL/GenBank/DDBJ whole genome shotgun (WGS) entry which is preliminary data.</text>
</comment>
<organism evidence="1 2">
    <name type="scientific">Vibrio harveyi</name>
    <name type="common">Beneckea harveyi</name>
    <dbReference type="NCBI Taxonomy" id="669"/>
    <lineage>
        <taxon>Bacteria</taxon>
        <taxon>Pseudomonadati</taxon>
        <taxon>Pseudomonadota</taxon>
        <taxon>Gammaproteobacteria</taxon>
        <taxon>Vibrionales</taxon>
        <taxon>Vibrionaceae</taxon>
        <taxon>Vibrio</taxon>
    </lineage>
</organism>
<sequence length="23" mass="2460">RICSGDKRTLIMCSLAPIIGIAK</sequence>
<reference evidence="1 2" key="1">
    <citation type="submission" date="2012-10" db="EMBL/GenBank/DDBJ databases">
        <title>Genome sequence of Vibrio Cholerae HENC-02.</title>
        <authorList>
            <person name="Eppinger M."/>
            <person name="Hasan N.A."/>
            <person name="Sengamalay N."/>
            <person name="Hine E."/>
            <person name="Su Q."/>
            <person name="Daugherty S.C."/>
            <person name="Young S."/>
            <person name="Sadzewicz L."/>
            <person name="Tallon L."/>
            <person name="Cebula T.A."/>
            <person name="Ravel J."/>
            <person name="Colwell R.R."/>
        </authorList>
    </citation>
    <scope>NUCLEOTIDE SEQUENCE [LARGE SCALE GENOMIC DNA]</scope>
    <source>
        <strain evidence="1 2">HENC-02</strain>
    </source>
</reference>
<gene>
    <name evidence="1" type="ORF">VCHENC02_2783B</name>
</gene>
<accession>A0A454CYT6</accession>
<name>A0A454CYT6_VIBHA</name>
<dbReference type="AlphaFoldDB" id="A0A454CYT6"/>
<dbReference type="EMBL" id="AJSR01001130">
    <property type="protein sequence ID" value="EKM31581.1"/>
    <property type="molecule type" value="Genomic_DNA"/>
</dbReference>